<dbReference type="SUPFAM" id="SSF55681">
    <property type="entry name" value="Class II aaRS and biotin synthetases"/>
    <property type="match status" value="1"/>
</dbReference>
<reference evidence="2" key="1">
    <citation type="submission" date="2020-03" db="EMBL/GenBank/DDBJ databases">
        <title>Draft sequencing of Paenibacilllus sp. S3N08.</title>
        <authorList>
            <person name="Kim D.-U."/>
        </authorList>
    </citation>
    <scope>NUCLEOTIDE SEQUENCE</scope>
    <source>
        <strain evidence="2">S3N08</strain>
    </source>
</reference>
<dbReference type="CDD" id="cd16443">
    <property type="entry name" value="LplA"/>
    <property type="match status" value="1"/>
</dbReference>
<sequence>MDNIQWSLPGDILIWDRTGQHEQETEKETGQEQENILLPFALDEILCRRVGEGGTPIVHIWRHPRAFVMGLRDSRLPHALEAKQWLEAQGYSAAVRNSGGAAVPLDLGVVNLTLILPKQQGHIDFRNDFEKMYLLIKEALHTLSPDVAKGEIKGAYCPGDYDLSIGGLKFCGIAQRRQAHAIAVQAFVVVRGSGKEKAELAKSFYDIATEGDCGASEQCFPKVTADSMASLDELIGLADEQLFIDSIKDVVRKRKSGESGEAATLKLPEEAEIAAMVDTLQSRYGLEK</sequence>
<dbReference type="InterPro" id="IPR004143">
    <property type="entry name" value="BPL_LPL_catalytic"/>
</dbReference>
<dbReference type="PANTHER" id="PTHR43679">
    <property type="entry name" value="OCTANOYLTRANSFERASE LIPM-RELATED"/>
    <property type="match status" value="1"/>
</dbReference>
<dbReference type="EMBL" id="JAAOIW010000003">
    <property type="protein sequence ID" value="NHN30021.1"/>
    <property type="molecule type" value="Genomic_DNA"/>
</dbReference>
<evidence type="ECO:0000313" key="2">
    <source>
        <dbReference type="EMBL" id="NHN30021.1"/>
    </source>
</evidence>
<dbReference type="Pfam" id="PF21948">
    <property type="entry name" value="LplA-B_cat"/>
    <property type="match status" value="1"/>
</dbReference>
<dbReference type="GO" id="GO:0016874">
    <property type="term" value="F:ligase activity"/>
    <property type="evidence" value="ECO:0007669"/>
    <property type="project" value="UniProtKB-KW"/>
</dbReference>
<feature type="domain" description="BPL/LPL catalytic" evidence="1">
    <location>
        <begin position="52"/>
        <end position="239"/>
    </location>
</feature>
<evidence type="ECO:0000313" key="3">
    <source>
        <dbReference type="Proteomes" id="UP001165962"/>
    </source>
</evidence>
<dbReference type="InterPro" id="IPR045864">
    <property type="entry name" value="aa-tRNA-synth_II/BPL/LPL"/>
</dbReference>
<name>A0ABX0J2G3_9BACL</name>
<keyword evidence="3" id="KW-1185">Reference proteome</keyword>
<dbReference type="PROSITE" id="PS51733">
    <property type="entry name" value="BPL_LPL_CATALYTIC"/>
    <property type="match status" value="1"/>
</dbReference>
<dbReference type="Proteomes" id="UP001165962">
    <property type="component" value="Unassembled WGS sequence"/>
</dbReference>
<dbReference type="Gene3D" id="3.30.930.10">
    <property type="entry name" value="Bira Bifunctional Protein, Domain 2"/>
    <property type="match status" value="1"/>
</dbReference>
<proteinExistence type="predicted"/>
<comment type="caution">
    <text evidence="2">The sequence shown here is derived from an EMBL/GenBank/DDBJ whole genome shotgun (WGS) entry which is preliminary data.</text>
</comment>
<organism evidence="2 3">
    <name type="scientific">Paenibacillus agricola</name>
    <dbReference type="NCBI Taxonomy" id="2716264"/>
    <lineage>
        <taxon>Bacteria</taxon>
        <taxon>Bacillati</taxon>
        <taxon>Bacillota</taxon>
        <taxon>Bacilli</taxon>
        <taxon>Bacillales</taxon>
        <taxon>Paenibacillaceae</taxon>
        <taxon>Paenibacillus</taxon>
    </lineage>
</organism>
<protein>
    <submittedName>
        <fullName evidence="2">Lipoate--protein ligase family protein</fullName>
    </submittedName>
</protein>
<evidence type="ECO:0000259" key="1">
    <source>
        <dbReference type="PROSITE" id="PS51733"/>
    </source>
</evidence>
<gene>
    <name evidence="2" type="ORF">G9U52_09260</name>
</gene>
<keyword evidence="2" id="KW-0436">Ligase</keyword>
<accession>A0ABX0J2G3</accession>
<dbReference type="PANTHER" id="PTHR43679:SF2">
    <property type="entry name" value="OCTANOYL-[GCVH]:PROTEIN N-OCTANOYLTRANSFERASE"/>
    <property type="match status" value="1"/>
</dbReference>
<dbReference type="InterPro" id="IPR050664">
    <property type="entry name" value="Octanoyltrans_LipM/LipL"/>
</dbReference>